<dbReference type="RefSeq" id="WP_238279624.1">
    <property type="nucleotide sequence ID" value="NZ_BPQL01000062.1"/>
</dbReference>
<name>A0ABV2L9T5_9HYPH</name>
<dbReference type="EMBL" id="JBEPMM010000016">
    <property type="protein sequence ID" value="MET3694609.1"/>
    <property type="molecule type" value="Genomic_DNA"/>
</dbReference>
<keyword evidence="2" id="KW-1133">Transmembrane helix</keyword>
<feature type="region of interest" description="Disordered" evidence="1">
    <location>
        <begin position="1"/>
        <end position="20"/>
    </location>
</feature>
<evidence type="ECO:0000313" key="4">
    <source>
        <dbReference type="Proteomes" id="UP001549145"/>
    </source>
</evidence>
<protein>
    <recommendedName>
        <fullName evidence="5">RDD family protein</fullName>
    </recommendedName>
</protein>
<comment type="caution">
    <text evidence="3">The sequence shown here is derived from an EMBL/GenBank/DDBJ whole genome shotgun (WGS) entry which is preliminary data.</text>
</comment>
<keyword evidence="2" id="KW-0472">Membrane</keyword>
<evidence type="ECO:0000313" key="3">
    <source>
        <dbReference type="EMBL" id="MET3694609.1"/>
    </source>
</evidence>
<gene>
    <name evidence="3" type="ORF">ABID43_004171</name>
</gene>
<organism evidence="3 4">
    <name type="scientific">Methylobacterium goesingense</name>
    <dbReference type="NCBI Taxonomy" id="243690"/>
    <lineage>
        <taxon>Bacteria</taxon>
        <taxon>Pseudomonadati</taxon>
        <taxon>Pseudomonadota</taxon>
        <taxon>Alphaproteobacteria</taxon>
        <taxon>Hyphomicrobiales</taxon>
        <taxon>Methylobacteriaceae</taxon>
        <taxon>Methylobacterium</taxon>
    </lineage>
</organism>
<evidence type="ECO:0000256" key="2">
    <source>
        <dbReference type="SAM" id="Phobius"/>
    </source>
</evidence>
<feature type="transmembrane region" description="Helical" evidence="2">
    <location>
        <begin position="39"/>
        <end position="56"/>
    </location>
</feature>
<reference evidence="3 4" key="1">
    <citation type="submission" date="2024-06" db="EMBL/GenBank/DDBJ databases">
        <title>Genomic Encyclopedia of Type Strains, Phase IV (KMG-IV): sequencing the most valuable type-strain genomes for metagenomic binning, comparative biology and taxonomic classification.</title>
        <authorList>
            <person name="Goeker M."/>
        </authorList>
    </citation>
    <scope>NUCLEOTIDE SEQUENCE [LARGE SCALE GENOMIC DNA]</scope>
    <source>
        <strain evidence="3 4">DSM 21331</strain>
    </source>
</reference>
<feature type="compositionally biased region" description="Acidic residues" evidence="1">
    <location>
        <begin position="1"/>
        <end position="13"/>
    </location>
</feature>
<keyword evidence="4" id="KW-1185">Reference proteome</keyword>
<sequence>MPLLEPDEAEADDGPVITPVRPDTAHVRAPRFLDFAGDLVSAVLIIAGGVFAYGFMQLG</sequence>
<evidence type="ECO:0000256" key="1">
    <source>
        <dbReference type="SAM" id="MobiDB-lite"/>
    </source>
</evidence>
<dbReference type="Proteomes" id="UP001549145">
    <property type="component" value="Unassembled WGS sequence"/>
</dbReference>
<accession>A0ABV2L9T5</accession>
<proteinExistence type="predicted"/>
<evidence type="ECO:0008006" key="5">
    <source>
        <dbReference type="Google" id="ProtNLM"/>
    </source>
</evidence>
<keyword evidence="2" id="KW-0812">Transmembrane</keyword>